<protein>
    <submittedName>
        <fullName evidence="1">Uncharacterized protein</fullName>
    </submittedName>
</protein>
<dbReference type="RefSeq" id="WP_090528970.1">
    <property type="nucleotide sequence ID" value="NZ_CP071878.2"/>
</dbReference>
<dbReference type="AlphaFoldDB" id="A0A1G7W0C9"/>
<dbReference type="EMBL" id="FNCG01000004">
    <property type="protein sequence ID" value="SDG65484.1"/>
    <property type="molecule type" value="Genomic_DNA"/>
</dbReference>
<evidence type="ECO:0000313" key="1">
    <source>
        <dbReference type="EMBL" id="SDG65484.1"/>
    </source>
</evidence>
<proteinExistence type="predicted"/>
<dbReference type="OrthoDB" id="981414at2"/>
<dbReference type="InterPro" id="IPR046508">
    <property type="entry name" value="DUF6686"/>
</dbReference>
<dbReference type="Pfam" id="PF20391">
    <property type="entry name" value="DUF6686"/>
    <property type="match status" value="1"/>
</dbReference>
<gene>
    <name evidence="1" type="ORF">SAMN05192573_104257</name>
</gene>
<evidence type="ECO:0000313" key="2">
    <source>
        <dbReference type="Proteomes" id="UP000199705"/>
    </source>
</evidence>
<name>A0A1G7W0C9_9SPHI</name>
<reference evidence="2" key="1">
    <citation type="submission" date="2016-10" db="EMBL/GenBank/DDBJ databases">
        <authorList>
            <person name="Varghese N."/>
            <person name="Submissions S."/>
        </authorList>
    </citation>
    <scope>NUCLEOTIDE SEQUENCE [LARGE SCALE GENOMIC DNA]</scope>
    <source>
        <strain evidence="2">Gh-67</strain>
    </source>
</reference>
<accession>A0A1G7W0C9</accession>
<keyword evidence="2" id="KW-1185">Reference proteome</keyword>
<sequence>MCDAKILSQKGTSVVSRCSECQCLFIWHHNLILSFTPDQFIQFKNFAIDLDFGDHSFPFPDGQERVVMRTPVNDIQLTFTVDEWEDFHVAMDEAIYMQEIYALVDGGK</sequence>
<dbReference type="Proteomes" id="UP000199705">
    <property type="component" value="Unassembled WGS sequence"/>
</dbReference>
<organism evidence="1 2">
    <name type="scientific">Mucilaginibacter gossypii</name>
    <dbReference type="NCBI Taxonomy" id="551996"/>
    <lineage>
        <taxon>Bacteria</taxon>
        <taxon>Pseudomonadati</taxon>
        <taxon>Bacteroidota</taxon>
        <taxon>Sphingobacteriia</taxon>
        <taxon>Sphingobacteriales</taxon>
        <taxon>Sphingobacteriaceae</taxon>
        <taxon>Mucilaginibacter</taxon>
    </lineage>
</organism>